<dbReference type="InterPro" id="IPR000719">
    <property type="entry name" value="Prot_kinase_dom"/>
</dbReference>
<accession>A0A8S1J394</accession>
<organism evidence="2 3">
    <name type="scientific">Ostreobium quekettii</name>
    <dbReference type="NCBI Taxonomy" id="121088"/>
    <lineage>
        <taxon>Eukaryota</taxon>
        <taxon>Viridiplantae</taxon>
        <taxon>Chlorophyta</taxon>
        <taxon>core chlorophytes</taxon>
        <taxon>Ulvophyceae</taxon>
        <taxon>TCBD clade</taxon>
        <taxon>Bryopsidales</taxon>
        <taxon>Ostreobineae</taxon>
        <taxon>Ostreobiaceae</taxon>
        <taxon>Ostreobium</taxon>
    </lineage>
</organism>
<dbReference type="PROSITE" id="PS50011">
    <property type="entry name" value="PROTEIN_KINASE_DOM"/>
    <property type="match status" value="1"/>
</dbReference>
<dbReference type="SMART" id="SM00220">
    <property type="entry name" value="S_TKc"/>
    <property type="match status" value="1"/>
</dbReference>
<sequence length="501" mass="54934">MWQGAGRRLTQQLLRRSAQLERPVEQAFVSYFSQAPTSSLAHGQSGALFCVSLAWRKIWSAAARRSLSEDRGTSPFHVVPIIFTTLAASLLGTIGIAHAEPSGQKKPTAEEDVRAILADMDPRGDRKKFGPGNSMYIASDNLHLVRKLNEGTFGQIWLGELRDGNHIEEVAVKLLSEDFLARGCLAEMLKAEAAIFHRVSTRCHHVCRLYGVACKDSRVCIVMKLYKKSLHDQLAERRGHMALCDIKKYGIQVCKGLVELHEQGVIMQDLKPTNVLIDDLDHVVLADFGMASFVDPGPGASVVTAAKGTPSYMAPEAWDPGAMGGMSTKTDIWSLGCVIIELYTGLPPWHGLEVQAIATKVKDEGQVPRIPRGLPPPLASMLRQCLSFNPDERPQAREVLEVFTSAWEASQEYADDDQRCAESGHGFSPSVTIQGSYWVPDTSAEWAPATIQGSLYVPFGDSESMPMAQGSQCTSDGRGMRDMDKDLCRAASRYAQIVDMV</sequence>
<dbReference type="SUPFAM" id="SSF56112">
    <property type="entry name" value="Protein kinase-like (PK-like)"/>
    <property type="match status" value="1"/>
</dbReference>
<protein>
    <recommendedName>
        <fullName evidence="1">Protein kinase domain-containing protein</fullName>
    </recommendedName>
</protein>
<keyword evidence="3" id="KW-1185">Reference proteome</keyword>
<evidence type="ECO:0000259" key="1">
    <source>
        <dbReference type="PROSITE" id="PS50011"/>
    </source>
</evidence>
<dbReference type="InterPro" id="IPR001245">
    <property type="entry name" value="Ser-Thr/Tyr_kinase_cat_dom"/>
</dbReference>
<dbReference type="AlphaFoldDB" id="A0A8S1J394"/>
<dbReference type="Proteomes" id="UP000708148">
    <property type="component" value="Unassembled WGS sequence"/>
</dbReference>
<dbReference type="Gene3D" id="1.10.510.10">
    <property type="entry name" value="Transferase(Phosphotransferase) domain 1"/>
    <property type="match status" value="1"/>
</dbReference>
<reference evidence="2" key="1">
    <citation type="submission" date="2020-12" db="EMBL/GenBank/DDBJ databases">
        <authorList>
            <person name="Iha C."/>
        </authorList>
    </citation>
    <scope>NUCLEOTIDE SEQUENCE</scope>
</reference>
<dbReference type="EMBL" id="CAJHUC010001721">
    <property type="protein sequence ID" value="CAD7702139.1"/>
    <property type="molecule type" value="Genomic_DNA"/>
</dbReference>
<dbReference type="GO" id="GO:0005524">
    <property type="term" value="F:ATP binding"/>
    <property type="evidence" value="ECO:0007669"/>
    <property type="project" value="InterPro"/>
</dbReference>
<dbReference type="Pfam" id="PF07714">
    <property type="entry name" value="PK_Tyr_Ser-Thr"/>
    <property type="match status" value="1"/>
</dbReference>
<dbReference type="OrthoDB" id="552305at2759"/>
<gene>
    <name evidence="2" type="ORF">OSTQU699_LOCUS7494</name>
</gene>
<dbReference type="GO" id="GO:0004672">
    <property type="term" value="F:protein kinase activity"/>
    <property type="evidence" value="ECO:0007669"/>
    <property type="project" value="InterPro"/>
</dbReference>
<proteinExistence type="predicted"/>
<dbReference type="Gene3D" id="3.30.200.20">
    <property type="entry name" value="Phosphorylase Kinase, domain 1"/>
    <property type="match status" value="1"/>
</dbReference>
<evidence type="ECO:0000313" key="2">
    <source>
        <dbReference type="EMBL" id="CAD7702139.1"/>
    </source>
</evidence>
<dbReference type="PANTHER" id="PTHR47209">
    <property type="entry name" value="OS06G0639500 PROTEIN"/>
    <property type="match status" value="1"/>
</dbReference>
<dbReference type="InterPro" id="IPR011009">
    <property type="entry name" value="Kinase-like_dom_sf"/>
</dbReference>
<dbReference type="PANTHER" id="PTHR47209:SF4">
    <property type="entry name" value="SEED DORMANCY CONTROL PROTEIN"/>
    <property type="match status" value="1"/>
</dbReference>
<feature type="domain" description="Protein kinase" evidence="1">
    <location>
        <begin position="142"/>
        <end position="408"/>
    </location>
</feature>
<dbReference type="CDD" id="cd14014">
    <property type="entry name" value="STKc_PknB_like"/>
    <property type="match status" value="1"/>
</dbReference>
<name>A0A8S1J394_9CHLO</name>
<dbReference type="InterPro" id="IPR053293">
    <property type="entry name" value="OCM_Kinase"/>
</dbReference>
<evidence type="ECO:0000313" key="3">
    <source>
        <dbReference type="Proteomes" id="UP000708148"/>
    </source>
</evidence>
<comment type="caution">
    <text evidence="2">The sequence shown here is derived from an EMBL/GenBank/DDBJ whole genome shotgun (WGS) entry which is preliminary data.</text>
</comment>